<feature type="compositionally biased region" description="Polar residues" evidence="1">
    <location>
        <begin position="106"/>
        <end position="115"/>
    </location>
</feature>
<proteinExistence type="predicted"/>
<dbReference type="Proteomes" id="UP000664034">
    <property type="component" value="Unassembled WGS sequence"/>
</dbReference>
<organism evidence="3 4">
    <name type="scientific">Fibrella rubiginis</name>
    <dbReference type="NCBI Taxonomy" id="2817060"/>
    <lineage>
        <taxon>Bacteria</taxon>
        <taxon>Pseudomonadati</taxon>
        <taxon>Bacteroidota</taxon>
        <taxon>Cytophagia</taxon>
        <taxon>Cytophagales</taxon>
        <taxon>Spirosomataceae</taxon>
        <taxon>Fibrella</taxon>
    </lineage>
</organism>
<dbReference type="RefSeq" id="WP_207364920.1">
    <property type="nucleotide sequence ID" value="NZ_JAFMYV010000005.1"/>
</dbReference>
<evidence type="ECO:0000256" key="1">
    <source>
        <dbReference type="SAM" id="MobiDB-lite"/>
    </source>
</evidence>
<sequence length="139" mass="14551">MDALLAYQRLAFTAFALTTTLTVYAQNSVVISQSGGAGNTASINQSGGGNYLVVNQQATQTGDSSKPGNRVSLRVPKGTQTTINQINSGPNAVEISQDGQATATINQSSATNENPITVLPNALPPTDKPRPAKRRNRQP</sequence>
<evidence type="ECO:0000313" key="3">
    <source>
        <dbReference type="EMBL" id="MBO0937383.1"/>
    </source>
</evidence>
<keyword evidence="4" id="KW-1185">Reference proteome</keyword>
<reference evidence="3" key="1">
    <citation type="submission" date="2021-03" db="EMBL/GenBank/DDBJ databases">
        <title>Fibrella sp. HMF5335 genome sequencing and assembly.</title>
        <authorList>
            <person name="Kang H."/>
            <person name="Kim H."/>
            <person name="Bae S."/>
            <person name="Joh K."/>
        </authorList>
    </citation>
    <scope>NUCLEOTIDE SEQUENCE</scope>
    <source>
        <strain evidence="3">HMF5335</strain>
    </source>
</reference>
<feature type="chain" id="PRO_5037919733" description="Curlin associated repeat-containing protein" evidence="2">
    <location>
        <begin position="26"/>
        <end position="139"/>
    </location>
</feature>
<evidence type="ECO:0008006" key="5">
    <source>
        <dbReference type="Google" id="ProtNLM"/>
    </source>
</evidence>
<keyword evidence="2" id="KW-0732">Signal</keyword>
<gene>
    <name evidence="3" type="ORF">J2I47_12575</name>
</gene>
<dbReference type="EMBL" id="JAFMYV010000005">
    <property type="protein sequence ID" value="MBO0937383.1"/>
    <property type="molecule type" value="Genomic_DNA"/>
</dbReference>
<dbReference type="AlphaFoldDB" id="A0A939GJ44"/>
<name>A0A939GJ44_9BACT</name>
<evidence type="ECO:0000256" key="2">
    <source>
        <dbReference type="SAM" id="SignalP"/>
    </source>
</evidence>
<evidence type="ECO:0000313" key="4">
    <source>
        <dbReference type="Proteomes" id="UP000664034"/>
    </source>
</evidence>
<comment type="caution">
    <text evidence="3">The sequence shown here is derived from an EMBL/GenBank/DDBJ whole genome shotgun (WGS) entry which is preliminary data.</text>
</comment>
<feature type="signal peptide" evidence="2">
    <location>
        <begin position="1"/>
        <end position="25"/>
    </location>
</feature>
<feature type="region of interest" description="Disordered" evidence="1">
    <location>
        <begin position="106"/>
        <end position="139"/>
    </location>
</feature>
<protein>
    <recommendedName>
        <fullName evidence="5">Curlin associated repeat-containing protein</fullName>
    </recommendedName>
</protein>
<accession>A0A939GJ44</accession>